<dbReference type="EC" id="2.7.11.-" evidence="7"/>
<keyword evidence="2 7" id="KW-0808">Transferase</keyword>
<evidence type="ECO:0000256" key="3">
    <source>
        <dbReference type="ARBA" id="ARBA00022741"/>
    </source>
</evidence>
<comment type="caution">
    <text evidence="9">The sequence shown here is derived from an EMBL/GenBank/DDBJ whole genome shotgun (WGS) entry which is preliminary data.</text>
</comment>
<dbReference type="Proteomes" id="UP001063166">
    <property type="component" value="Unassembled WGS sequence"/>
</dbReference>
<reference evidence="9" key="1">
    <citation type="submission" date="2022-07" db="EMBL/GenBank/DDBJ databases">
        <title>The genome of Lyophyllum shimeji provides insight into the initial evolution of ectomycorrhizal fungal genome.</title>
        <authorList>
            <person name="Kobayashi Y."/>
            <person name="Shibata T."/>
            <person name="Hirakawa H."/>
            <person name="Shigenobu S."/>
            <person name="Nishiyama T."/>
            <person name="Yamada A."/>
            <person name="Hasebe M."/>
            <person name="Kawaguchi M."/>
        </authorList>
    </citation>
    <scope>NUCLEOTIDE SEQUENCE</scope>
    <source>
        <strain evidence="9">AT787</strain>
    </source>
</reference>
<dbReference type="OrthoDB" id="3264224at2759"/>
<accession>A0A9P3PDH7</accession>
<keyword evidence="10" id="KW-1185">Reference proteome</keyword>
<dbReference type="Pfam" id="PF10436">
    <property type="entry name" value="BCDHK_Adom3"/>
    <property type="match status" value="1"/>
</dbReference>
<evidence type="ECO:0000259" key="8">
    <source>
        <dbReference type="Pfam" id="PF10436"/>
    </source>
</evidence>
<dbReference type="SUPFAM" id="SSF69012">
    <property type="entry name" value="alpha-ketoacid dehydrogenase kinase, N-terminal domain"/>
    <property type="match status" value="1"/>
</dbReference>
<dbReference type="InterPro" id="IPR036890">
    <property type="entry name" value="HATPase_C_sf"/>
</dbReference>
<evidence type="ECO:0000256" key="5">
    <source>
        <dbReference type="ARBA" id="ARBA00022840"/>
    </source>
</evidence>
<dbReference type="InterPro" id="IPR039028">
    <property type="entry name" value="BCKD/PDK"/>
</dbReference>
<evidence type="ECO:0000313" key="9">
    <source>
        <dbReference type="EMBL" id="GLB33838.1"/>
    </source>
</evidence>
<gene>
    <name evidence="9" type="primary">PKP2</name>
    <name evidence="9" type="ORF">LshimejAT787_0107220</name>
</gene>
<dbReference type="PANTHER" id="PTHR11947">
    <property type="entry name" value="PYRUVATE DEHYDROGENASE KINASE"/>
    <property type="match status" value="1"/>
</dbReference>
<dbReference type="InterPro" id="IPR036784">
    <property type="entry name" value="AK/P_DHK_N_sf"/>
</dbReference>
<keyword evidence="4 7" id="KW-0418">Kinase</keyword>
<dbReference type="AlphaFoldDB" id="A0A9P3PDH7"/>
<name>A0A9P3PDH7_LYOSH</name>
<evidence type="ECO:0000256" key="2">
    <source>
        <dbReference type="ARBA" id="ARBA00022679"/>
    </source>
</evidence>
<dbReference type="EMBL" id="BRPK01000001">
    <property type="protein sequence ID" value="GLB33838.1"/>
    <property type="molecule type" value="Genomic_DNA"/>
</dbReference>
<evidence type="ECO:0000256" key="7">
    <source>
        <dbReference type="RuleBase" id="RU366032"/>
    </source>
</evidence>
<dbReference type="Gene3D" id="3.30.565.10">
    <property type="entry name" value="Histidine kinase-like ATPase, C-terminal domain"/>
    <property type="match status" value="2"/>
</dbReference>
<dbReference type="PANTHER" id="PTHR11947:SF25">
    <property type="entry name" value="[PYRUVATE DEHYDROGENASE (ACETYL-TRANSFERRING)] KINASE 2, MITOCHONDRIAL"/>
    <property type="match status" value="1"/>
</dbReference>
<organism evidence="9 10">
    <name type="scientific">Lyophyllum shimeji</name>
    <name type="common">Hon-shimeji</name>
    <name type="synonym">Tricholoma shimeji</name>
    <dbReference type="NCBI Taxonomy" id="47721"/>
    <lineage>
        <taxon>Eukaryota</taxon>
        <taxon>Fungi</taxon>
        <taxon>Dikarya</taxon>
        <taxon>Basidiomycota</taxon>
        <taxon>Agaricomycotina</taxon>
        <taxon>Agaricomycetes</taxon>
        <taxon>Agaricomycetidae</taxon>
        <taxon>Agaricales</taxon>
        <taxon>Tricholomatineae</taxon>
        <taxon>Lyophyllaceae</taxon>
        <taxon>Lyophyllum</taxon>
    </lineage>
</organism>
<evidence type="ECO:0000313" key="10">
    <source>
        <dbReference type="Proteomes" id="UP001063166"/>
    </source>
</evidence>
<evidence type="ECO:0000256" key="1">
    <source>
        <dbReference type="ARBA" id="ARBA00006155"/>
    </source>
</evidence>
<dbReference type="GO" id="GO:0005759">
    <property type="term" value="C:mitochondrial matrix"/>
    <property type="evidence" value="ECO:0007669"/>
    <property type="project" value="UniProtKB-SubCell"/>
</dbReference>
<comment type="similarity">
    <text evidence="1 7">Belongs to the PDK/BCKDK protein kinase family.</text>
</comment>
<comment type="subcellular location">
    <subcellularLocation>
        <location evidence="7">Mitochondrion matrix</location>
    </subcellularLocation>
</comment>
<dbReference type="SUPFAM" id="SSF55874">
    <property type="entry name" value="ATPase domain of HSP90 chaperone/DNA topoisomerase II/histidine kinase"/>
    <property type="match status" value="2"/>
</dbReference>
<evidence type="ECO:0000256" key="6">
    <source>
        <dbReference type="ARBA" id="ARBA00023128"/>
    </source>
</evidence>
<keyword evidence="5 7" id="KW-0067">ATP-binding</keyword>
<proteinExistence type="inferred from homology"/>
<protein>
    <recommendedName>
        <fullName evidence="7">Protein-serine/threonine kinase</fullName>
        <ecNumber evidence="7">2.7.11.-</ecNumber>
    </recommendedName>
</protein>
<evidence type="ECO:0000256" key="4">
    <source>
        <dbReference type="ARBA" id="ARBA00022777"/>
    </source>
</evidence>
<sequence length="741" mass="82966">MGFTGLARWVNAPPSGLDLVRENIIVNHNGVYRGPWRLSVKSYRSTLGQIPNFHIPSERTMCALTMNENVFVLLEDPLAPTRADVLAAAPPGQEKEYLQGPTHFRTTFLTLQPPGALEQLLAQLKARWVSVRQSSGVPQRGQTGGQQLTIEGHIFAIGNDWLVRVGNVQLAGGAIKGMLLEAEYLPLPVLHSPIADGTSELLSNLLTSILPNVRDAKTVAVTINDTQWEDVLWDREEEEKGAQEVKAGSQEDLEDIYAFGDEDIPEKKRGDWVGVDRDRRMFSINRAARRLILPLIRHSGIRSESTALHFYQNRQLELYASKEAKRLTLRQLVFFGRSMDEERLIKSANYVRTELPIRIAHRLRDLQALPYVVVTQEGVAKVYELYWSAFEQFRRYPPITNLAENDEFCRFLTGILAEHGTVIPSLSLGLSLSSRYLPPDQLDSFMRRMLVSRISRRVLAEHHIALSEIHAGTHKESSTEPHVGIIFTGLNVRRSIQRCIKLLRARPVEVEDDYGRAVRGTRWPEVVIDGHLDTTFPYIREHLEYIVFELLKNSLRATVVKHHGSDILPDIRATIAASENDVGIRISDEGCFNTFDLASVNLNNYAGGGLLTPQNQIKTPSDLLSFSHVRNATRLEDSRLGVLRSFSTSPQGLKATVGEQVGRWQNTLLTQVEHEVESSSDNPEKEAGVGPHPRIGIGLPMSNIFATYFGGSLELVSLDGWGTDVYLRLPKLGTNLEGIEV</sequence>
<dbReference type="GO" id="GO:0004740">
    <property type="term" value="F:pyruvate dehydrogenase (acetyl-transferring) kinase activity"/>
    <property type="evidence" value="ECO:0007669"/>
    <property type="project" value="TreeGrafter"/>
</dbReference>
<dbReference type="InterPro" id="IPR018955">
    <property type="entry name" value="BCDHK/PDK_N"/>
</dbReference>
<dbReference type="Gene3D" id="1.20.140.20">
    <property type="entry name" value="Alpha-ketoacid/pyruvate dehydrogenase kinase, N-terminal domain"/>
    <property type="match status" value="1"/>
</dbReference>
<keyword evidence="3 7" id="KW-0547">Nucleotide-binding</keyword>
<keyword evidence="6 7" id="KW-0496">Mitochondrion</keyword>
<feature type="domain" description="Branched-chain alpha-ketoacid dehydrogenase kinase/Pyruvate dehydrogenase kinase N-terminal" evidence="8">
    <location>
        <begin position="326"/>
        <end position="486"/>
    </location>
</feature>
<dbReference type="GO" id="GO:0010906">
    <property type="term" value="P:regulation of glucose metabolic process"/>
    <property type="evidence" value="ECO:0007669"/>
    <property type="project" value="TreeGrafter"/>
</dbReference>
<dbReference type="GO" id="GO:0005524">
    <property type="term" value="F:ATP binding"/>
    <property type="evidence" value="ECO:0007669"/>
    <property type="project" value="UniProtKB-UniRule"/>
</dbReference>